<keyword evidence="2" id="KW-0813">Transport</keyword>
<dbReference type="InterPro" id="IPR000709">
    <property type="entry name" value="Leu_Ile_Val-bd"/>
</dbReference>
<organism evidence="7 8">
    <name type="scientific">Paenibacillus sedimenti</name>
    <dbReference type="NCBI Taxonomy" id="2770274"/>
    <lineage>
        <taxon>Bacteria</taxon>
        <taxon>Bacillati</taxon>
        <taxon>Bacillota</taxon>
        <taxon>Bacilli</taxon>
        <taxon>Bacillales</taxon>
        <taxon>Paenibacillaceae</taxon>
        <taxon>Paenibacillus</taxon>
    </lineage>
</organism>
<evidence type="ECO:0000256" key="5">
    <source>
        <dbReference type="SAM" id="SignalP"/>
    </source>
</evidence>
<evidence type="ECO:0000313" key="7">
    <source>
        <dbReference type="EMBL" id="MBD0380832.1"/>
    </source>
</evidence>
<dbReference type="PROSITE" id="PS51257">
    <property type="entry name" value="PROKAR_LIPOPROTEIN"/>
    <property type="match status" value="1"/>
</dbReference>
<dbReference type="GO" id="GO:0006865">
    <property type="term" value="P:amino acid transport"/>
    <property type="evidence" value="ECO:0007669"/>
    <property type="project" value="UniProtKB-KW"/>
</dbReference>
<evidence type="ECO:0000313" key="8">
    <source>
        <dbReference type="Proteomes" id="UP000650466"/>
    </source>
</evidence>
<protein>
    <submittedName>
        <fullName evidence="7">Branched-chain amino acid ABC transporter substrate-binding protein</fullName>
    </submittedName>
</protein>
<feature type="signal peptide" evidence="5">
    <location>
        <begin position="1"/>
        <end position="21"/>
    </location>
</feature>
<comment type="caution">
    <text evidence="7">The sequence shown here is derived from an EMBL/GenBank/DDBJ whole genome shotgun (WGS) entry which is preliminary data.</text>
</comment>
<dbReference type="PRINTS" id="PR00337">
    <property type="entry name" value="LEUILEVALBP"/>
</dbReference>
<keyword evidence="3 5" id="KW-0732">Signal</keyword>
<evidence type="ECO:0000259" key="6">
    <source>
        <dbReference type="Pfam" id="PF13458"/>
    </source>
</evidence>
<dbReference type="RefSeq" id="WP_188174590.1">
    <property type="nucleotide sequence ID" value="NZ_JACVVD010000003.1"/>
</dbReference>
<dbReference type="SUPFAM" id="SSF53822">
    <property type="entry name" value="Periplasmic binding protein-like I"/>
    <property type="match status" value="1"/>
</dbReference>
<accession>A0A926QJV8</accession>
<evidence type="ECO:0000256" key="4">
    <source>
        <dbReference type="ARBA" id="ARBA00022970"/>
    </source>
</evidence>
<dbReference type="PANTHER" id="PTHR47151:SF2">
    <property type="entry name" value="AMINO ACID BINDING PROTEIN"/>
    <property type="match status" value="1"/>
</dbReference>
<dbReference type="EMBL" id="JACVVD010000003">
    <property type="protein sequence ID" value="MBD0380832.1"/>
    <property type="molecule type" value="Genomic_DNA"/>
</dbReference>
<dbReference type="Proteomes" id="UP000650466">
    <property type="component" value="Unassembled WGS sequence"/>
</dbReference>
<keyword evidence="4" id="KW-0029">Amino-acid transport</keyword>
<name>A0A926QJV8_9BACL</name>
<keyword evidence="8" id="KW-1185">Reference proteome</keyword>
<feature type="domain" description="Leucine-binding protein" evidence="6">
    <location>
        <begin position="47"/>
        <end position="390"/>
    </location>
</feature>
<comment type="similarity">
    <text evidence="1">Belongs to the leucine-binding protein family.</text>
</comment>
<dbReference type="AlphaFoldDB" id="A0A926QJV8"/>
<dbReference type="Pfam" id="PF13458">
    <property type="entry name" value="Peripla_BP_6"/>
    <property type="match status" value="1"/>
</dbReference>
<dbReference type="CDD" id="cd06342">
    <property type="entry name" value="PBP1_ABC_LIVBP-like"/>
    <property type="match status" value="1"/>
</dbReference>
<dbReference type="Gene3D" id="3.40.50.2300">
    <property type="match status" value="2"/>
</dbReference>
<dbReference type="InterPro" id="IPR028081">
    <property type="entry name" value="Leu-bd"/>
</dbReference>
<dbReference type="PANTHER" id="PTHR47151">
    <property type="entry name" value="LEU/ILE/VAL-BINDING ABC TRANSPORTER SUBUNIT"/>
    <property type="match status" value="1"/>
</dbReference>
<gene>
    <name evidence="7" type="ORF">ICC18_11945</name>
</gene>
<evidence type="ECO:0000256" key="2">
    <source>
        <dbReference type="ARBA" id="ARBA00022448"/>
    </source>
</evidence>
<evidence type="ECO:0000256" key="1">
    <source>
        <dbReference type="ARBA" id="ARBA00010062"/>
    </source>
</evidence>
<sequence>MKIKNDLSVLLASVIILSLLAGCANRSSTSVPNNSKSDNESNELTVIKIATQSPLSGGSAVQGEAIKLGAQMSLDDHKAEFEKLGFGLQLVPYDDQGNPKTGVANAALIGADPSILGVVGHLNSGVSIPSSDVYEKYNTVMVSPANTAAEVTGRNLKVVNRIVAHDDFQGPAAAEYAVNTVKAKRIFIIQEKSVYGQGLANAFIDTSKKLGAQIVGYERIMIGDKDFNGLINQVLFIKPDFIFFSGSYAEGGILLRQAREKGITIPFMGGDGLDSSGVIDFAGEKIKGALFSSPARDITQSDNGQKWAEAYRQKFGKRADGFSVYAYDSMSVLLNGVKNAIRDNAGELPSREQVRDAVRSTQNFQGIATKVSFDRYGDNAFANVYIYRFEEAAYPGTLISEISK</sequence>
<evidence type="ECO:0000256" key="3">
    <source>
        <dbReference type="ARBA" id="ARBA00022729"/>
    </source>
</evidence>
<feature type="chain" id="PRO_5039610036" evidence="5">
    <location>
        <begin position="22"/>
        <end position="404"/>
    </location>
</feature>
<reference evidence="7" key="1">
    <citation type="submission" date="2020-09" db="EMBL/GenBank/DDBJ databases">
        <title>Draft Genome Sequence of Paenibacillus sp. WST5.</title>
        <authorList>
            <person name="Bao Z."/>
        </authorList>
    </citation>
    <scope>NUCLEOTIDE SEQUENCE</scope>
    <source>
        <strain evidence="7">WST5</strain>
    </source>
</reference>
<proteinExistence type="inferred from homology"/>
<dbReference type="InterPro" id="IPR028082">
    <property type="entry name" value="Peripla_BP_I"/>
</dbReference>